<evidence type="ECO:0000256" key="7">
    <source>
        <dbReference type="ARBA" id="ARBA00022827"/>
    </source>
</evidence>
<dbReference type="Pfam" id="PF01794">
    <property type="entry name" value="Ferric_reduct"/>
    <property type="match status" value="1"/>
</dbReference>
<comment type="subcellular location">
    <subcellularLocation>
        <location evidence="2">Membrane</location>
        <topology evidence="2">Multi-pass membrane protein</topology>
    </subcellularLocation>
</comment>
<dbReference type="AlphaFoldDB" id="A0A972F6H2"/>
<feature type="transmembrane region" description="Helical" evidence="13">
    <location>
        <begin position="176"/>
        <end position="193"/>
    </location>
</feature>
<dbReference type="GO" id="GO:0050660">
    <property type="term" value="F:flavin adenine dinucleotide binding"/>
    <property type="evidence" value="ECO:0007669"/>
    <property type="project" value="TreeGrafter"/>
</dbReference>
<comment type="caution">
    <text evidence="15">The sequence shown here is derived from an EMBL/GenBank/DDBJ whole genome shotgun (WGS) entry which is preliminary data.</text>
</comment>
<accession>A0A972F6H2</accession>
<name>A0A972F6H2_9RHOO</name>
<keyword evidence="9" id="KW-0560">Oxidoreductase</keyword>
<dbReference type="InterPro" id="IPR013130">
    <property type="entry name" value="Fe3_Rdtase_TM_dom"/>
</dbReference>
<evidence type="ECO:0000256" key="13">
    <source>
        <dbReference type="SAM" id="Phobius"/>
    </source>
</evidence>
<feature type="transmembrane region" description="Helical" evidence="13">
    <location>
        <begin position="106"/>
        <end position="125"/>
    </location>
</feature>
<keyword evidence="11" id="KW-0411">Iron-sulfur</keyword>
<dbReference type="PROSITE" id="PS51384">
    <property type="entry name" value="FAD_FR"/>
    <property type="match status" value="1"/>
</dbReference>
<dbReference type="PANTHER" id="PTHR47354:SF8">
    <property type="entry name" value="1,2-PHENYLACETYL-COA EPOXIDASE, SUBUNIT E"/>
    <property type="match status" value="1"/>
</dbReference>
<feature type="transmembrane region" description="Helical" evidence="13">
    <location>
        <begin position="30"/>
        <end position="52"/>
    </location>
</feature>
<keyword evidence="5" id="KW-0001">2Fe-2S</keyword>
<keyword evidence="3" id="KW-0285">Flavoprotein</keyword>
<dbReference type="InterPro" id="IPR017927">
    <property type="entry name" value="FAD-bd_FR_type"/>
</dbReference>
<keyword evidence="7" id="KW-0274">FAD</keyword>
<dbReference type="EMBL" id="WTVM01000019">
    <property type="protein sequence ID" value="NMG02308.1"/>
    <property type="molecule type" value="Genomic_DNA"/>
</dbReference>
<feature type="domain" description="FAD-binding FR-type" evidence="14">
    <location>
        <begin position="221"/>
        <end position="323"/>
    </location>
</feature>
<dbReference type="Gene3D" id="2.40.30.10">
    <property type="entry name" value="Translation factors"/>
    <property type="match status" value="1"/>
</dbReference>
<protein>
    <submittedName>
        <fullName evidence="15">Oxidoreductase</fullName>
    </submittedName>
</protein>
<keyword evidence="16" id="KW-1185">Reference proteome</keyword>
<evidence type="ECO:0000256" key="1">
    <source>
        <dbReference type="ARBA" id="ARBA00001974"/>
    </source>
</evidence>
<evidence type="ECO:0000256" key="2">
    <source>
        <dbReference type="ARBA" id="ARBA00004141"/>
    </source>
</evidence>
<evidence type="ECO:0000256" key="5">
    <source>
        <dbReference type="ARBA" id="ARBA00022714"/>
    </source>
</evidence>
<keyword evidence="12 13" id="KW-0472">Membrane</keyword>
<dbReference type="GO" id="GO:0016020">
    <property type="term" value="C:membrane"/>
    <property type="evidence" value="ECO:0007669"/>
    <property type="project" value="UniProtKB-SubCell"/>
</dbReference>
<sequence>MAQHTHPWCEYTSIRLMIPSTCHAPCNEKWLLRLVPAGLAVAITIGLSLAALPDSGGAWRRVAIISGWASSGLLATAMLLMVRLPRLSKLFGDLDNAYLWHHRCGAAAYLTLLLHPVALAMDAAQAAPGSGWTAISPAGGEWARWLGWAALLGLMLGLMATFALRLPYRIWRNAHWLLAFTVVGSVAHTLAYVGNHPAALIFAGLCMLALALRFGSTVLATNARRYQVVEAEQVATRVIELRLRPKSRHIALHPGQFVMAAFDANPAYRGCGEFHPFTASEVSSDGSLKLAIKALGPCTRRIQGISPGAIARLQGPFGGFLSCDRDRPQLWVAAGIGITPFVAALRAERCLVATELIYAFAERDSAAFVDKLSALADADPLLSLTRIEAADASAAIKRRLDELHDLKDRALQICGPADMVAWIASEARRRGVAAGNIHFERFDFR</sequence>
<evidence type="ECO:0000256" key="12">
    <source>
        <dbReference type="ARBA" id="ARBA00023136"/>
    </source>
</evidence>
<gene>
    <name evidence="15" type="ORF">GPA21_04905</name>
</gene>
<dbReference type="Pfam" id="PF08022">
    <property type="entry name" value="FAD_binding_8"/>
    <property type="match status" value="1"/>
</dbReference>
<evidence type="ECO:0000256" key="4">
    <source>
        <dbReference type="ARBA" id="ARBA00022692"/>
    </source>
</evidence>
<dbReference type="InterPro" id="IPR013112">
    <property type="entry name" value="FAD-bd_8"/>
</dbReference>
<evidence type="ECO:0000256" key="10">
    <source>
        <dbReference type="ARBA" id="ARBA00023004"/>
    </source>
</evidence>
<evidence type="ECO:0000256" key="6">
    <source>
        <dbReference type="ARBA" id="ARBA00022723"/>
    </source>
</evidence>
<dbReference type="Proteomes" id="UP000599523">
    <property type="component" value="Unassembled WGS sequence"/>
</dbReference>
<proteinExistence type="predicted"/>
<evidence type="ECO:0000256" key="9">
    <source>
        <dbReference type="ARBA" id="ARBA00023002"/>
    </source>
</evidence>
<keyword evidence="10" id="KW-0408">Iron</keyword>
<keyword evidence="8 13" id="KW-1133">Transmembrane helix</keyword>
<dbReference type="GO" id="GO:0051537">
    <property type="term" value="F:2 iron, 2 sulfur cluster binding"/>
    <property type="evidence" value="ECO:0007669"/>
    <property type="project" value="UniProtKB-KW"/>
</dbReference>
<evidence type="ECO:0000256" key="3">
    <source>
        <dbReference type="ARBA" id="ARBA00022630"/>
    </source>
</evidence>
<dbReference type="InterPro" id="IPR050415">
    <property type="entry name" value="MRET"/>
</dbReference>
<organism evidence="15 16">
    <name type="scientific">Azoarcus taiwanensis</name>
    <dbReference type="NCBI Taxonomy" id="666964"/>
    <lineage>
        <taxon>Bacteria</taxon>
        <taxon>Pseudomonadati</taxon>
        <taxon>Pseudomonadota</taxon>
        <taxon>Betaproteobacteria</taxon>
        <taxon>Rhodocyclales</taxon>
        <taxon>Zoogloeaceae</taxon>
        <taxon>Azoarcus</taxon>
    </lineage>
</organism>
<dbReference type="SUPFAM" id="SSF63380">
    <property type="entry name" value="Riboflavin synthase domain-like"/>
    <property type="match status" value="1"/>
</dbReference>
<keyword evidence="6" id="KW-0479">Metal-binding</keyword>
<evidence type="ECO:0000259" key="14">
    <source>
        <dbReference type="PROSITE" id="PS51384"/>
    </source>
</evidence>
<dbReference type="SUPFAM" id="SSF52343">
    <property type="entry name" value="Ferredoxin reductase-like, C-terminal NADP-linked domain"/>
    <property type="match status" value="1"/>
</dbReference>
<evidence type="ECO:0000256" key="8">
    <source>
        <dbReference type="ARBA" id="ARBA00022989"/>
    </source>
</evidence>
<feature type="transmembrane region" description="Helical" evidence="13">
    <location>
        <begin position="199"/>
        <end position="220"/>
    </location>
</feature>
<evidence type="ECO:0000313" key="16">
    <source>
        <dbReference type="Proteomes" id="UP000599523"/>
    </source>
</evidence>
<feature type="transmembrane region" description="Helical" evidence="13">
    <location>
        <begin position="145"/>
        <end position="164"/>
    </location>
</feature>
<dbReference type="InterPro" id="IPR039261">
    <property type="entry name" value="FNR_nucleotide-bd"/>
</dbReference>
<dbReference type="PANTHER" id="PTHR47354">
    <property type="entry name" value="NADH OXIDOREDUCTASE HCR"/>
    <property type="match status" value="1"/>
</dbReference>
<dbReference type="GO" id="GO:0046872">
    <property type="term" value="F:metal ion binding"/>
    <property type="evidence" value="ECO:0007669"/>
    <property type="project" value="UniProtKB-KW"/>
</dbReference>
<reference evidence="15" key="1">
    <citation type="submission" date="2019-12" db="EMBL/GenBank/DDBJ databases">
        <title>Comparative genomics gives insights into the taxonomy of the Azoarcus-Aromatoleum group and reveals separate origins of nif in the plant-associated Azoarcus and non-plant-associated Aromatoleum sub-groups.</title>
        <authorList>
            <person name="Lafos M."/>
            <person name="Maluk M."/>
            <person name="Batista M."/>
            <person name="Junghare M."/>
            <person name="Carmona M."/>
            <person name="Faoro H."/>
            <person name="Cruz L.M."/>
            <person name="Battistoni F."/>
            <person name="De Souza E."/>
            <person name="Pedrosa F."/>
            <person name="Chen W.-M."/>
            <person name="Poole P.S."/>
            <person name="Dixon R.A."/>
            <person name="James E.K."/>
        </authorList>
    </citation>
    <scope>NUCLEOTIDE SEQUENCE</scope>
    <source>
        <strain evidence="15">NSC3</strain>
    </source>
</reference>
<dbReference type="Gene3D" id="3.40.50.80">
    <property type="entry name" value="Nucleotide-binding domain of ferredoxin-NADP reductase (FNR) module"/>
    <property type="match status" value="1"/>
</dbReference>
<keyword evidence="4 13" id="KW-0812">Transmembrane</keyword>
<feature type="transmembrane region" description="Helical" evidence="13">
    <location>
        <begin position="64"/>
        <end position="85"/>
    </location>
</feature>
<evidence type="ECO:0000313" key="15">
    <source>
        <dbReference type="EMBL" id="NMG02308.1"/>
    </source>
</evidence>
<dbReference type="InterPro" id="IPR017938">
    <property type="entry name" value="Riboflavin_synthase-like_b-brl"/>
</dbReference>
<evidence type="ECO:0000256" key="11">
    <source>
        <dbReference type="ARBA" id="ARBA00023014"/>
    </source>
</evidence>
<comment type="cofactor">
    <cofactor evidence="1">
        <name>FAD</name>
        <dbReference type="ChEBI" id="CHEBI:57692"/>
    </cofactor>
</comment>
<dbReference type="GO" id="GO:0016491">
    <property type="term" value="F:oxidoreductase activity"/>
    <property type="evidence" value="ECO:0007669"/>
    <property type="project" value="UniProtKB-KW"/>
</dbReference>